<dbReference type="InterPro" id="IPR015881">
    <property type="entry name" value="ARHD_Rieske_2Fe_2S"/>
</dbReference>
<dbReference type="AlphaFoldDB" id="A0A1H2ZPT0"/>
<dbReference type="InterPro" id="IPR017941">
    <property type="entry name" value="Rieske_2Fe-2S"/>
</dbReference>
<evidence type="ECO:0000256" key="3">
    <source>
        <dbReference type="ARBA" id="ARBA00023002"/>
    </source>
</evidence>
<dbReference type="PANTHER" id="PTHR21266:SF60">
    <property type="entry name" value="3-KETOSTEROID-9-ALPHA-MONOOXYGENASE, OXYGENASE COMPONENT"/>
    <property type="match status" value="1"/>
</dbReference>
<keyword evidence="4" id="KW-0408">Iron</keyword>
<gene>
    <name evidence="7" type="ORF">SAMN04488238_1063</name>
</gene>
<evidence type="ECO:0000313" key="7">
    <source>
        <dbReference type="EMBL" id="SDX18854.1"/>
    </source>
</evidence>
<dbReference type="Pfam" id="PF00355">
    <property type="entry name" value="Rieske"/>
    <property type="match status" value="1"/>
</dbReference>
<dbReference type="PROSITE" id="PS00570">
    <property type="entry name" value="RING_HYDROXYL_ALPHA"/>
    <property type="match status" value="1"/>
</dbReference>
<feature type="domain" description="Rieske" evidence="6">
    <location>
        <begin position="11"/>
        <end position="115"/>
    </location>
</feature>
<reference evidence="7 8" key="1">
    <citation type="submission" date="2016-10" db="EMBL/GenBank/DDBJ databases">
        <authorList>
            <person name="de Groot N.N."/>
        </authorList>
    </citation>
    <scope>NUCLEOTIDE SEQUENCE [LARGE SCALE GENOMIC DNA]</scope>
    <source>
        <strain evidence="7 8">CGMCC 1.8894</strain>
    </source>
</reference>
<evidence type="ECO:0000259" key="6">
    <source>
        <dbReference type="PROSITE" id="PS51296"/>
    </source>
</evidence>
<dbReference type="GO" id="GO:0016491">
    <property type="term" value="F:oxidoreductase activity"/>
    <property type="evidence" value="ECO:0007669"/>
    <property type="project" value="UniProtKB-KW"/>
</dbReference>
<evidence type="ECO:0000313" key="8">
    <source>
        <dbReference type="Proteomes" id="UP000198539"/>
    </source>
</evidence>
<dbReference type="RefSeq" id="WP_218132143.1">
    <property type="nucleotide sequence ID" value="NZ_CP061498.1"/>
</dbReference>
<dbReference type="Proteomes" id="UP000198539">
    <property type="component" value="Unassembled WGS sequence"/>
</dbReference>
<keyword evidence="8" id="KW-1185">Reference proteome</keyword>
<protein>
    <submittedName>
        <fullName evidence="7">Rieske [2Fe-2S] domain-containing protein</fullName>
    </submittedName>
</protein>
<dbReference type="PROSITE" id="PS51296">
    <property type="entry name" value="RIESKE"/>
    <property type="match status" value="1"/>
</dbReference>
<organism evidence="7 8">
    <name type="scientific">Roseicitreum antarcticum</name>
    <dbReference type="NCBI Taxonomy" id="564137"/>
    <lineage>
        <taxon>Bacteria</taxon>
        <taxon>Pseudomonadati</taxon>
        <taxon>Pseudomonadota</taxon>
        <taxon>Alphaproteobacteria</taxon>
        <taxon>Rhodobacterales</taxon>
        <taxon>Paracoccaceae</taxon>
        <taxon>Roseicitreum</taxon>
    </lineage>
</organism>
<dbReference type="PANTHER" id="PTHR21266">
    <property type="entry name" value="IRON-SULFUR DOMAIN CONTAINING PROTEIN"/>
    <property type="match status" value="1"/>
</dbReference>
<proteinExistence type="predicted"/>
<dbReference type="CDD" id="cd03469">
    <property type="entry name" value="Rieske_RO_Alpha_N"/>
    <property type="match status" value="1"/>
</dbReference>
<dbReference type="Gene3D" id="2.102.10.10">
    <property type="entry name" value="Rieske [2Fe-2S] iron-sulphur domain"/>
    <property type="match status" value="1"/>
</dbReference>
<dbReference type="InterPro" id="IPR036922">
    <property type="entry name" value="Rieske_2Fe-2S_sf"/>
</dbReference>
<evidence type="ECO:0000256" key="5">
    <source>
        <dbReference type="ARBA" id="ARBA00023014"/>
    </source>
</evidence>
<keyword evidence="3" id="KW-0560">Oxidoreductase</keyword>
<sequence>MTQTVEAPSQWVPIALSKMIEAGTSAGVVAAGAEIVVWRDTSGVAHAWEDRCPHRGMKMSFGFVRGDHITCLYHGWEYDETGICQYIPAHPELEVPKSICVARYGVAEAGGMIWAHLPLGSDASASPDVPVMDGVKSVYIDAPVATALDQLRQQGGTECGVVNVVSLERDGTKMTIGIQPISHAQCALHITVPESATKDTRMAVLDWSEGLRRRIEELEATA</sequence>
<dbReference type="STRING" id="564137.SAMN04488238_1063"/>
<dbReference type="InterPro" id="IPR050584">
    <property type="entry name" value="Cholesterol_7-desaturase"/>
</dbReference>
<dbReference type="SUPFAM" id="SSF50022">
    <property type="entry name" value="ISP domain"/>
    <property type="match status" value="1"/>
</dbReference>
<dbReference type="GO" id="GO:0051537">
    <property type="term" value="F:2 iron, 2 sulfur cluster binding"/>
    <property type="evidence" value="ECO:0007669"/>
    <property type="project" value="UniProtKB-KW"/>
</dbReference>
<dbReference type="EMBL" id="FNOM01000006">
    <property type="protein sequence ID" value="SDX18854.1"/>
    <property type="molecule type" value="Genomic_DNA"/>
</dbReference>
<keyword evidence="5" id="KW-0411">Iron-sulfur</keyword>
<keyword evidence="2" id="KW-0479">Metal-binding</keyword>
<keyword evidence="1" id="KW-0001">2Fe-2S</keyword>
<evidence type="ECO:0000256" key="2">
    <source>
        <dbReference type="ARBA" id="ARBA00022723"/>
    </source>
</evidence>
<evidence type="ECO:0000256" key="1">
    <source>
        <dbReference type="ARBA" id="ARBA00022714"/>
    </source>
</evidence>
<evidence type="ECO:0000256" key="4">
    <source>
        <dbReference type="ARBA" id="ARBA00023004"/>
    </source>
</evidence>
<name>A0A1H2ZPT0_9RHOB</name>
<dbReference type="GO" id="GO:0005506">
    <property type="term" value="F:iron ion binding"/>
    <property type="evidence" value="ECO:0007669"/>
    <property type="project" value="InterPro"/>
</dbReference>
<accession>A0A1H2ZPT0</accession>